<organism evidence="4 5">
    <name type="scientific">Paraoerskovia marina</name>
    <dbReference type="NCBI Taxonomy" id="545619"/>
    <lineage>
        <taxon>Bacteria</taxon>
        <taxon>Bacillati</taxon>
        <taxon>Actinomycetota</taxon>
        <taxon>Actinomycetes</taxon>
        <taxon>Micrococcales</taxon>
        <taxon>Cellulomonadaceae</taxon>
        <taxon>Paraoerskovia</taxon>
    </lineage>
</organism>
<dbReference type="InterPro" id="IPR016084">
    <property type="entry name" value="Haem_Oase-like_multi-hlx"/>
</dbReference>
<dbReference type="RefSeq" id="WP_052367001.1">
    <property type="nucleotide sequence ID" value="NZ_LT629776.1"/>
</dbReference>
<dbReference type="GO" id="GO:0050334">
    <property type="term" value="F:thiaminase activity"/>
    <property type="evidence" value="ECO:0007669"/>
    <property type="project" value="UniProtKB-EC"/>
</dbReference>
<sequence length="237" mass="27231">MTAVTLENDQTTPVAASESGFTAELGRRYAHLFEDFYQHPFLSGLRDGTLAPEKVQHYVGQDHQYLSAYVRCYGLGLTLAPDREWMRYFHERTGFLLDDESEAHLALCARLGVTYEDAQVERLAPSAKAYVDHMMEAGRDTLGTLLAALLPCPWTYIWAADRYAHAEPIQDDHPFAGWWRFYADDSCLQMLEEMRAKLDAVAAQAGPEERARMELAFELSVRHEIRFWQMAWSLETW</sequence>
<dbReference type="Pfam" id="PF03070">
    <property type="entry name" value="TENA_THI-4"/>
    <property type="match status" value="1"/>
</dbReference>
<comment type="function">
    <text evidence="2">Catalyzes an amino-pyrimidine hydrolysis reaction at the C5' of the pyrimidine moiety of thiamine compounds, a reaction that is part of a thiamine salvage pathway.</text>
</comment>
<dbReference type="EMBL" id="LT629776">
    <property type="protein sequence ID" value="SDS23488.1"/>
    <property type="molecule type" value="Genomic_DNA"/>
</dbReference>
<dbReference type="InterPro" id="IPR050967">
    <property type="entry name" value="Thiamine_Salvage_TenA"/>
</dbReference>
<dbReference type="SUPFAM" id="SSF48613">
    <property type="entry name" value="Heme oxygenase-like"/>
    <property type="match status" value="1"/>
</dbReference>
<dbReference type="Gene3D" id="1.20.910.10">
    <property type="entry name" value="Heme oxygenase-like"/>
    <property type="match status" value="1"/>
</dbReference>
<dbReference type="eggNOG" id="COG0819">
    <property type="taxonomic scope" value="Bacteria"/>
</dbReference>
<dbReference type="PANTHER" id="PTHR43198:SF2">
    <property type="entry name" value="SI:CH1073-67J19.1-RELATED"/>
    <property type="match status" value="1"/>
</dbReference>
<dbReference type="InterPro" id="IPR027574">
    <property type="entry name" value="Thiaminase_II"/>
</dbReference>
<dbReference type="STRING" id="545619.SAMN04489860_1100"/>
<dbReference type="UniPathway" id="UPA00060"/>
<keyword evidence="2" id="KW-0784">Thiamine biosynthesis</keyword>
<dbReference type="Proteomes" id="UP000185663">
    <property type="component" value="Chromosome I"/>
</dbReference>
<dbReference type="GO" id="GO:0005829">
    <property type="term" value="C:cytosol"/>
    <property type="evidence" value="ECO:0007669"/>
    <property type="project" value="TreeGrafter"/>
</dbReference>
<dbReference type="EC" id="3.5.99.2" evidence="2"/>
<gene>
    <name evidence="4" type="ORF">SAMN04489860_1100</name>
</gene>
<comment type="catalytic activity">
    <reaction evidence="2">
        <text>4-amino-5-aminomethyl-2-methylpyrimidine + H2O = 4-amino-5-hydroxymethyl-2-methylpyrimidine + NH4(+)</text>
        <dbReference type="Rhea" id="RHEA:31799"/>
        <dbReference type="ChEBI" id="CHEBI:15377"/>
        <dbReference type="ChEBI" id="CHEBI:16892"/>
        <dbReference type="ChEBI" id="CHEBI:28938"/>
        <dbReference type="ChEBI" id="CHEBI:63416"/>
        <dbReference type="EC" id="3.5.99.2"/>
    </reaction>
</comment>
<evidence type="ECO:0000256" key="2">
    <source>
        <dbReference type="RuleBase" id="RU363093"/>
    </source>
</evidence>
<comment type="catalytic activity">
    <reaction evidence="2">
        <text>thiamine + H2O = 5-(2-hydroxyethyl)-4-methylthiazole + 4-amino-5-hydroxymethyl-2-methylpyrimidine + H(+)</text>
        <dbReference type="Rhea" id="RHEA:17509"/>
        <dbReference type="ChEBI" id="CHEBI:15377"/>
        <dbReference type="ChEBI" id="CHEBI:15378"/>
        <dbReference type="ChEBI" id="CHEBI:16892"/>
        <dbReference type="ChEBI" id="CHEBI:17957"/>
        <dbReference type="ChEBI" id="CHEBI:18385"/>
        <dbReference type="EC" id="3.5.99.2"/>
    </reaction>
</comment>
<name>A0A1H1QJ38_9CELL</name>
<protein>
    <recommendedName>
        <fullName evidence="2">Aminopyrimidine aminohydrolase</fullName>
        <ecNumber evidence="2">3.5.99.2</ecNumber>
    </recommendedName>
</protein>
<keyword evidence="5" id="KW-1185">Reference proteome</keyword>
<proteinExistence type="inferred from homology"/>
<evidence type="ECO:0000313" key="5">
    <source>
        <dbReference type="Proteomes" id="UP000185663"/>
    </source>
</evidence>
<accession>A0A1H1QJ38</accession>
<reference evidence="4 5" key="1">
    <citation type="submission" date="2016-10" db="EMBL/GenBank/DDBJ databases">
        <authorList>
            <person name="de Groot N.N."/>
        </authorList>
    </citation>
    <scope>NUCLEOTIDE SEQUENCE [LARGE SCALE GENOMIC DNA]</scope>
    <source>
        <strain evidence="4 5">DSM 22126</strain>
    </source>
</reference>
<dbReference type="AlphaFoldDB" id="A0A1H1QJ38"/>
<comment type="similarity">
    <text evidence="2">Belongs to the TenA family.</text>
</comment>
<dbReference type="PANTHER" id="PTHR43198">
    <property type="entry name" value="BIFUNCTIONAL TH2 PROTEIN"/>
    <property type="match status" value="1"/>
</dbReference>
<dbReference type="OrthoDB" id="34166at2"/>
<evidence type="ECO:0000256" key="1">
    <source>
        <dbReference type="ARBA" id="ARBA00004948"/>
    </source>
</evidence>
<dbReference type="GO" id="GO:0009228">
    <property type="term" value="P:thiamine biosynthetic process"/>
    <property type="evidence" value="ECO:0007669"/>
    <property type="project" value="UniProtKB-KW"/>
</dbReference>
<feature type="domain" description="Thiaminase-2/PQQC" evidence="3">
    <location>
        <begin position="34"/>
        <end position="232"/>
    </location>
</feature>
<keyword evidence="2" id="KW-0378">Hydrolase</keyword>
<evidence type="ECO:0000313" key="4">
    <source>
        <dbReference type="EMBL" id="SDS23488.1"/>
    </source>
</evidence>
<dbReference type="InterPro" id="IPR004305">
    <property type="entry name" value="Thiaminase-2/PQQC"/>
</dbReference>
<dbReference type="NCBIfam" id="TIGR04306">
    <property type="entry name" value="salvage_TenA"/>
    <property type="match status" value="1"/>
</dbReference>
<evidence type="ECO:0000259" key="3">
    <source>
        <dbReference type="Pfam" id="PF03070"/>
    </source>
</evidence>
<dbReference type="GO" id="GO:0009229">
    <property type="term" value="P:thiamine diphosphate biosynthetic process"/>
    <property type="evidence" value="ECO:0007669"/>
    <property type="project" value="UniProtKB-UniPathway"/>
</dbReference>
<dbReference type="CDD" id="cd19360">
    <property type="entry name" value="TenA_C_SaTenA-like"/>
    <property type="match status" value="1"/>
</dbReference>
<comment type="pathway">
    <text evidence="1 2">Cofactor biosynthesis; thiamine diphosphate biosynthesis.</text>
</comment>